<dbReference type="Proteomes" id="UP001157133">
    <property type="component" value="Unassembled WGS sequence"/>
</dbReference>
<evidence type="ECO:0000313" key="2">
    <source>
        <dbReference type="Proteomes" id="UP001157133"/>
    </source>
</evidence>
<sequence>MNPPIQNTMKTIIIPDPALREYGGHHPAIVEALVNSQAYKTNRIKLEVYANKACDSAFIERLESERVSITPYFETDFYQYFYQSPTLSQAQPYVRQLTKEYSTLLGGINQRATKEKIILWFHTLTWLHAQALTCALKLLKIEPHAFTIVIGLMYKPHKKNEPYFQMYNELSFKALATFANINFFASDFETAESFREILAREIFIQPCALINDADSAIELEVSSEKQLLLYCGDAKHNKGFCQLPSVIQAIIKGGNSELKLVIQYTLTNENSELINTTNELVNLAAQYNIEIINRFLSHGELLTLFSNSDALLLNYDQSAYQEQSSGVLWLAAYYQLAVISLTTTWCEREANRLSCRYTNLKIDHLTTKKIAQITWSNRIGCASIGRVNNDYFNQLFQDVGNWLTNMDVEQ</sequence>
<proteinExistence type="predicted"/>
<comment type="caution">
    <text evidence="1">The sequence shown here is derived from an EMBL/GenBank/DDBJ whole genome shotgun (WGS) entry which is preliminary data.</text>
</comment>
<name>A0ABQ6H079_9GAMM</name>
<protein>
    <recommendedName>
        <fullName evidence="3">Glycosyltransferase family 1 protein</fullName>
    </recommendedName>
</protein>
<gene>
    <name evidence="1" type="ORF">theurythT_07510</name>
</gene>
<keyword evidence="2" id="KW-1185">Reference proteome</keyword>
<evidence type="ECO:0000313" key="1">
    <source>
        <dbReference type="EMBL" id="GLX81299.1"/>
    </source>
</evidence>
<reference evidence="1 2" key="1">
    <citation type="submission" date="2023-03" db="EMBL/GenBank/DDBJ databases">
        <title>Draft genome sequence of Thalassotalea eurytherma JCM 18482T.</title>
        <authorList>
            <person name="Sawabe T."/>
        </authorList>
    </citation>
    <scope>NUCLEOTIDE SEQUENCE [LARGE SCALE GENOMIC DNA]</scope>
    <source>
        <strain evidence="1 2">JCM 18482</strain>
    </source>
</reference>
<evidence type="ECO:0008006" key="3">
    <source>
        <dbReference type="Google" id="ProtNLM"/>
    </source>
</evidence>
<dbReference type="EMBL" id="BSSU01000003">
    <property type="protein sequence ID" value="GLX81299.1"/>
    <property type="molecule type" value="Genomic_DNA"/>
</dbReference>
<accession>A0ABQ6H079</accession>
<organism evidence="1 2">
    <name type="scientific">Thalassotalea eurytherma</name>
    <dbReference type="NCBI Taxonomy" id="1144278"/>
    <lineage>
        <taxon>Bacteria</taxon>
        <taxon>Pseudomonadati</taxon>
        <taxon>Pseudomonadota</taxon>
        <taxon>Gammaproteobacteria</taxon>
        <taxon>Alteromonadales</taxon>
        <taxon>Colwelliaceae</taxon>
        <taxon>Thalassotalea</taxon>
    </lineage>
</organism>
<dbReference type="Gene3D" id="3.40.50.2000">
    <property type="entry name" value="Glycogen Phosphorylase B"/>
    <property type="match status" value="1"/>
</dbReference>